<dbReference type="InterPro" id="IPR014340">
    <property type="entry name" value="LptA"/>
</dbReference>
<comment type="subunit">
    <text evidence="4">Component of the lipopolysaccharide transport and assembly complex.</text>
</comment>
<feature type="domain" description="Organic solvent tolerance-like N-terminal" evidence="6">
    <location>
        <begin position="32"/>
        <end position="152"/>
    </location>
</feature>
<feature type="region of interest" description="Disordered" evidence="5">
    <location>
        <begin position="159"/>
        <end position="184"/>
    </location>
</feature>
<dbReference type="HAMAP" id="MF_01914">
    <property type="entry name" value="LPS_assembly_LptA"/>
    <property type="match status" value="1"/>
</dbReference>
<evidence type="ECO:0000259" key="6">
    <source>
        <dbReference type="Pfam" id="PF03968"/>
    </source>
</evidence>
<feature type="chain" id="PRO_5044908145" description="Lipopolysaccharide export system protein LptA" evidence="4">
    <location>
        <begin position="23"/>
        <end position="184"/>
    </location>
</feature>
<comment type="subcellular location">
    <subcellularLocation>
        <location evidence="4">Periplasm</location>
    </subcellularLocation>
</comment>
<evidence type="ECO:0000256" key="5">
    <source>
        <dbReference type="SAM" id="MobiDB-lite"/>
    </source>
</evidence>
<accession>A0ABY1PZR3</accession>
<comment type="similarity">
    <text evidence="4">Belongs to the LptA family.</text>
</comment>
<keyword evidence="2 4" id="KW-0732">Signal</keyword>
<protein>
    <recommendedName>
        <fullName evidence="4">Lipopolysaccharide export system protein LptA</fullName>
    </recommendedName>
</protein>
<gene>
    <name evidence="4" type="primary">lptA</name>
    <name evidence="7" type="ORF">SAMN06295970_103247</name>
</gene>
<dbReference type="Proteomes" id="UP001158049">
    <property type="component" value="Unassembled WGS sequence"/>
</dbReference>
<evidence type="ECO:0000256" key="1">
    <source>
        <dbReference type="ARBA" id="ARBA00022448"/>
    </source>
</evidence>
<organism evidence="7 8">
    <name type="scientific">Noviherbaspirillum suwonense</name>
    <dbReference type="NCBI Taxonomy" id="1224511"/>
    <lineage>
        <taxon>Bacteria</taxon>
        <taxon>Pseudomonadati</taxon>
        <taxon>Pseudomonadota</taxon>
        <taxon>Betaproteobacteria</taxon>
        <taxon>Burkholderiales</taxon>
        <taxon>Oxalobacteraceae</taxon>
        <taxon>Noviherbaspirillum</taxon>
    </lineage>
</organism>
<keyword evidence="3 4" id="KW-0574">Periplasm</keyword>
<sequence length="184" mass="20290" precursor="true">MKRIQCWIVLLLGMVAAGGAQAEKADASKPTNIEANQMAYDDVKQINTFTGDVVLVRGTLTLKADRMVVTQDPAGYQYATLYAKRGEKATFRQKRDGGPNLWIDGEAADRIEYDTRTEVAKFYVNARVRLLDGTRPTDEVEGDFISYDSKQEFYSVNNTASGASKAGGGRIRATIQPRNETKAP</sequence>
<keyword evidence="1 4" id="KW-0813">Transport</keyword>
<comment type="function">
    <text evidence="4">Involved in the assembly of lipopolysaccharide (LPS). Required for the translocation of LPS from the inner membrane to the outer membrane.</text>
</comment>
<dbReference type="NCBIfam" id="TIGR03002">
    <property type="entry name" value="outer_YhbN_LptA"/>
    <property type="match status" value="1"/>
</dbReference>
<reference evidence="7 8" key="1">
    <citation type="submission" date="2017-05" db="EMBL/GenBank/DDBJ databases">
        <authorList>
            <person name="Varghese N."/>
            <person name="Submissions S."/>
        </authorList>
    </citation>
    <scope>NUCLEOTIDE SEQUENCE [LARGE SCALE GENOMIC DNA]</scope>
    <source>
        <strain evidence="7 8">DSM 26001</strain>
    </source>
</reference>
<keyword evidence="8" id="KW-1185">Reference proteome</keyword>
<evidence type="ECO:0000313" key="7">
    <source>
        <dbReference type="EMBL" id="SMP53128.1"/>
    </source>
</evidence>
<evidence type="ECO:0000256" key="4">
    <source>
        <dbReference type="HAMAP-Rule" id="MF_01914"/>
    </source>
</evidence>
<comment type="caution">
    <text evidence="7">The sequence shown here is derived from an EMBL/GenBank/DDBJ whole genome shotgun (WGS) entry which is preliminary data.</text>
</comment>
<evidence type="ECO:0000256" key="3">
    <source>
        <dbReference type="ARBA" id="ARBA00022764"/>
    </source>
</evidence>
<dbReference type="EMBL" id="FXUL01000003">
    <property type="protein sequence ID" value="SMP53128.1"/>
    <property type="molecule type" value="Genomic_DNA"/>
</dbReference>
<dbReference type="RefSeq" id="WP_283441510.1">
    <property type="nucleotide sequence ID" value="NZ_FXUL01000003.1"/>
</dbReference>
<dbReference type="Gene3D" id="2.60.450.10">
    <property type="entry name" value="Lipopolysaccharide (LPS) transport protein A like domain"/>
    <property type="match status" value="1"/>
</dbReference>
<feature type="signal peptide" evidence="4">
    <location>
        <begin position="1"/>
        <end position="22"/>
    </location>
</feature>
<dbReference type="PANTHER" id="PTHR36504:SF1">
    <property type="entry name" value="LIPOPOLYSACCHARIDE EXPORT SYSTEM PROTEIN LPTA"/>
    <property type="match status" value="1"/>
</dbReference>
<proteinExistence type="inferred from homology"/>
<evidence type="ECO:0000313" key="8">
    <source>
        <dbReference type="Proteomes" id="UP001158049"/>
    </source>
</evidence>
<evidence type="ECO:0000256" key="2">
    <source>
        <dbReference type="ARBA" id="ARBA00022729"/>
    </source>
</evidence>
<dbReference type="InterPro" id="IPR005653">
    <property type="entry name" value="OstA-like_N"/>
</dbReference>
<dbReference type="PANTHER" id="PTHR36504">
    <property type="entry name" value="LIPOPOLYSACCHARIDE EXPORT SYSTEM PROTEIN LPTA"/>
    <property type="match status" value="1"/>
</dbReference>
<name>A0ABY1PZR3_9BURK</name>
<dbReference type="InterPro" id="IPR052037">
    <property type="entry name" value="LPS_export_LptA"/>
</dbReference>
<dbReference type="Pfam" id="PF03968">
    <property type="entry name" value="LptD_N"/>
    <property type="match status" value="1"/>
</dbReference>